<feature type="coiled-coil region" evidence="1">
    <location>
        <begin position="25"/>
        <end position="101"/>
    </location>
</feature>
<name>U4VJL1_9HYPH</name>
<comment type="caution">
    <text evidence="4">The sequence shown here is derived from an EMBL/GenBank/DDBJ whole genome shotgun (WGS) entry which is preliminary data.</text>
</comment>
<evidence type="ECO:0000256" key="2">
    <source>
        <dbReference type="SAM" id="MobiDB-lite"/>
    </source>
</evidence>
<organism evidence="4 5">
    <name type="scientific">Brucella intermedia 229E</name>
    <dbReference type="NCBI Taxonomy" id="1337887"/>
    <lineage>
        <taxon>Bacteria</taxon>
        <taxon>Pseudomonadati</taxon>
        <taxon>Pseudomonadota</taxon>
        <taxon>Alphaproteobacteria</taxon>
        <taxon>Hyphomicrobiales</taxon>
        <taxon>Brucellaceae</taxon>
        <taxon>Brucella/Ochrobactrum group</taxon>
        <taxon>Brucella</taxon>
    </lineage>
</organism>
<evidence type="ECO:0000256" key="1">
    <source>
        <dbReference type="SAM" id="Coils"/>
    </source>
</evidence>
<dbReference type="EMBL" id="ASXJ01000042">
    <property type="protein sequence ID" value="ERM03077.1"/>
    <property type="molecule type" value="Genomic_DNA"/>
</dbReference>
<feature type="non-terminal residue" evidence="4">
    <location>
        <position position="206"/>
    </location>
</feature>
<protein>
    <submittedName>
        <fullName evidence="4">Membrane protein</fullName>
    </submittedName>
</protein>
<dbReference type="AlphaFoldDB" id="U4VJL1"/>
<keyword evidence="3" id="KW-0732">Signal</keyword>
<evidence type="ECO:0000313" key="4">
    <source>
        <dbReference type="EMBL" id="ERM03077.1"/>
    </source>
</evidence>
<accession>U4VJL1</accession>
<evidence type="ECO:0000313" key="5">
    <source>
        <dbReference type="Proteomes" id="UP000016842"/>
    </source>
</evidence>
<feature type="signal peptide" evidence="3">
    <location>
        <begin position="1"/>
        <end position="24"/>
    </location>
</feature>
<feature type="compositionally biased region" description="Basic and acidic residues" evidence="2">
    <location>
        <begin position="186"/>
        <end position="199"/>
    </location>
</feature>
<feature type="region of interest" description="Disordered" evidence="2">
    <location>
        <begin position="186"/>
        <end position="206"/>
    </location>
</feature>
<feature type="chain" id="PRO_5004657326" evidence="3">
    <location>
        <begin position="25"/>
        <end position="206"/>
    </location>
</feature>
<keyword evidence="1" id="KW-0175">Coiled coil</keyword>
<gene>
    <name evidence="4" type="ORF">Q644_13460</name>
</gene>
<sequence>MLASVHAGLVVAGLAGLSAPSALAQEALQQQRDQAASEYEKLSNELTVTGDRLKQLEDEVAGLKKDQTTITAALIQSAKTDKKLQQDISDIADKLTALREQEDGIRASLRARRGVLAEVLAALQRMGLNPPPAILVRPDDALASVRSAVLLGAVVPEMREQVEELTGDLKDMQRVTASIAEEQEKLKTTRTDQAEEQKRQSLLLEL</sequence>
<proteinExistence type="predicted"/>
<evidence type="ECO:0000256" key="3">
    <source>
        <dbReference type="SAM" id="SignalP"/>
    </source>
</evidence>
<reference evidence="4 5" key="1">
    <citation type="journal article" date="2014" name="FEMS Microbiol. Lett.">
        <title>Genome sequencing analysis reveals virulence-related gene content of Ochrobactrum intermedium strain 229E, a urease-positive strain isolated from the human gastric niche.</title>
        <authorList>
            <person name="Kulkarni G.J."/>
            <person name="Shetty S."/>
            <person name="Dharne M.S."/>
            <person name="Shouche Y.S."/>
        </authorList>
    </citation>
    <scope>NUCLEOTIDE SEQUENCE [LARGE SCALE GENOMIC DNA]</scope>
    <source>
        <strain evidence="4 5">229E</strain>
    </source>
</reference>
<dbReference type="Proteomes" id="UP000016842">
    <property type="component" value="Unassembled WGS sequence"/>
</dbReference>